<protein>
    <submittedName>
        <fullName evidence="1">Uncharacterized protein</fullName>
    </submittedName>
</protein>
<comment type="caution">
    <text evidence="1">The sequence shown here is derived from an EMBL/GenBank/DDBJ whole genome shotgun (WGS) entry which is preliminary data.</text>
</comment>
<dbReference type="AlphaFoldDB" id="X1TF08"/>
<evidence type="ECO:0000313" key="1">
    <source>
        <dbReference type="EMBL" id="GAJ03859.1"/>
    </source>
</evidence>
<proteinExistence type="predicted"/>
<organism evidence="1">
    <name type="scientific">marine sediment metagenome</name>
    <dbReference type="NCBI Taxonomy" id="412755"/>
    <lineage>
        <taxon>unclassified sequences</taxon>
        <taxon>metagenomes</taxon>
        <taxon>ecological metagenomes</taxon>
    </lineage>
</organism>
<sequence>MHCSFIAHYDIHGFYATYFENGDDTVHFLSQFDDSKGMPRSIEYGMTGWLTNEEYYDINSEMVRIAGKYIPVLIKLAKASQKSHDIALAGALLGKHGLKLPEEERL</sequence>
<name>X1TF08_9ZZZZ</name>
<gene>
    <name evidence="1" type="ORF">S12H4_50134</name>
</gene>
<dbReference type="EMBL" id="BARW01031533">
    <property type="protein sequence ID" value="GAJ03859.1"/>
    <property type="molecule type" value="Genomic_DNA"/>
</dbReference>
<accession>X1TF08</accession>
<reference evidence="1" key="1">
    <citation type="journal article" date="2014" name="Front. Microbiol.">
        <title>High frequency of phylogenetically diverse reductive dehalogenase-homologous genes in deep subseafloor sedimentary metagenomes.</title>
        <authorList>
            <person name="Kawai M."/>
            <person name="Futagami T."/>
            <person name="Toyoda A."/>
            <person name="Takaki Y."/>
            <person name="Nishi S."/>
            <person name="Hori S."/>
            <person name="Arai W."/>
            <person name="Tsubouchi T."/>
            <person name="Morono Y."/>
            <person name="Uchiyama I."/>
            <person name="Ito T."/>
            <person name="Fujiyama A."/>
            <person name="Inagaki F."/>
            <person name="Takami H."/>
        </authorList>
    </citation>
    <scope>NUCLEOTIDE SEQUENCE</scope>
    <source>
        <strain evidence="1">Expedition CK06-06</strain>
    </source>
</reference>